<sequence length="86" mass="10002">MTSYRHWIKGKLLWRLPHPSNQRKRRPRELPDFSLGTKGSLKAQRLSGHDVLPFSYASARSTAVAVLKGEIHHHDLKFEAQMWLDL</sequence>
<reference evidence="1 2" key="1">
    <citation type="journal article" date="2021" name="BMC Genomics">
        <title>Datura genome reveals duplications of psychoactive alkaloid biosynthetic genes and high mutation rate following tissue culture.</title>
        <authorList>
            <person name="Rajewski A."/>
            <person name="Carter-House D."/>
            <person name="Stajich J."/>
            <person name="Litt A."/>
        </authorList>
    </citation>
    <scope>NUCLEOTIDE SEQUENCE [LARGE SCALE GENOMIC DNA]</scope>
    <source>
        <strain evidence="1">AR-01</strain>
    </source>
</reference>
<feature type="non-terminal residue" evidence="1">
    <location>
        <position position="86"/>
    </location>
</feature>
<keyword evidence="2" id="KW-1185">Reference proteome</keyword>
<comment type="caution">
    <text evidence="1">The sequence shown here is derived from an EMBL/GenBank/DDBJ whole genome shotgun (WGS) entry which is preliminary data.</text>
</comment>
<gene>
    <name evidence="1" type="ORF">HAX54_012313</name>
</gene>
<name>A0ABS8TKH3_DATST</name>
<organism evidence="1 2">
    <name type="scientific">Datura stramonium</name>
    <name type="common">Jimsonweed</name>
    <name type="synonym">Common thornapple</name>
    <dbReference type="NCBI Taxonomy" id="4076"/>
    <lineage>
        <taxon>Eukaryota</taxon>
        <taxon>Viridiplantae</taxon>
        <taxon>Streptophyta</taxon>
        <taxon>Embryophyta</taxon>
        <taxon>Tracheophyta</taxon>
        <taxon>Spermatophyta</taxon>
        <taxon>Magnoliopsida</taxon>
        <taxon>eudicotyledons</taxon>
        <taxon>Gunneridae</taxon>
        <taxon>Pentapetalae</taxon>
        <taxon>asterids</taxon>
        <taxon>lamiids</taxon>
        <taxon>Solanales</taxon>
        <taxon>Solanaceae</taxon>
        <taxon>Solanoideae</taxon>
        <taxon>Datureae</taxon>
        <taxon>Datura</taxon>
    </lineage>
</organism>
<dbReference type="EMBL" id="JACEIK010001713">
    <property type="protein sequence ID" value="MCD7471698.1"/>
    <property type="molecule type" value="Genomic_DNA"/>
</dbReference>
<accession>A0ABS8TKH3</accession>
<evidence type="ECO:0000313" key="2">
    <source>
        <dbReference type="Proteomes" id="UP000823775"/>
    </source>
</evidence>
<protein>
    <submittedName>
        <fullName evidence="1">Uncharacterized protein</fullName>
    </submittedName>
</protein>
<evidence type="ECO:0000313" key="1">
    <source>
        <dbReference type="EMBL" id="MCD7471698.1"/>
    </source>
</evidence>
<proteinExistence type="predicted"/>
<dbReference type="Proteomes" id="UP000823775">
    <property type="component" value="Unassembled WGS sequence"/>
</dbReference>